<feature type="compositionally biased region" description="Low complexity" evidence="3">
    <location>
        <begin position="206"/>
        <end position="218"/>
    </location>
</feature>
<dbReference type="InParanoid" id="D8QR14"/>
<gene>
    <name evidence="5" type="ORF">SELMODRAFT_437462</name>
</gene>
<feature type="region of interest" description="Disordered" evidence="3">
    <location>
        <begin position="1"/>
        <end position="54"/>
    </location>
</feature>
<reference evidence="5 6" key="1">
    <citation type="journal article" date="2011" name="Science">
        <title>The Selaginella genome identifies genetic changes associated with the evolution of vascular plants.</title>
        <authorList>
            <person name="Banks J.A."/>
            <person name="Nishiyama T."/>
            <person name="Hasebe M."/>
            <person name="Bowman J.L."/>
            <person name="Gribskov M."/>
            <person name="dePamphilis C."/>
            <person name="Albert V.A."/>
            <person name="Aono N."/>
            <person name="Aoyama T."/>
            <person name="Ambrose B.A."/>
            <person name="Ashton N.W."/>
            <person name="Axtell M.J."/>
            <person name="Barker E."/>
            <person name="Barker M.S."/>
            <person name="Bennetzen J.L."/>
            <person name="Bonawitz N.D."/>
            <person name="Chapple C."/>
            <person name="Cheng C."/>
            <person name="Correa L.G."/>
            <person name="Dacre M."/>
            <person name="DeBarry J."/>
            <person name="Dreyer I."/>
            <person name="Elias M."/>
            <person name="Engstrom E.M."/>
            <person name="Estelle M."/>
            <person name="Feng L."/>
            <person name="Finet C."/>
            <person name="Floyd S.K."/>
            <person name="Frommer W.B."/>
            <person name="Fujita T."/>
            <person name="Gramzow L."/>
            <person name="Gutensohn M."/>
            <person name="Harholt J."/>
            <person name="Hattori M."/>
            <person name="Heyl A."/>
            <person name="Hirai T."/>
            <person name="Hiwatashi Y."/>
            <person name="Ishikawa M."/>
            <person name="Iwata M."/>
            <person name="Karol K.G."/>
            <person name="Koehler B."/>
            <person name="Kolukisaoglu U."/>
            <person name="Kubo M."/>
            <person name="Kurata T."/>
            <person name="Lalonde S."/>
            <person name="Li K."/>
            <person name="Li Y."/>
            <person name="Litt A."/>
            <person name="Lyons E."/>
            <person name="Manning G."/>
            <person name="Maruyama T."/>
            <person name="Michael T.P."/>
            <person name="Mikami K."/>
            <person name="Miyazaki S."/>
            <person name="Morinaga S."/>
            <person name="Murata T."/>
            <person name="Mueller-Roeber B."/>
            <person name="Nelson D.R."/>
            <person name="Obara M."/>
            <person name="Oguri Y."/>
            <person name="Olmstead R.G."/>
            <person name="Onodera N."/>
            <person name="Petersen B.L."/>
            <person name="Pils B."/>
            <person name="Prigge M."/>
            <person name="Rensing S.A."/>
            <person name="Riano-Pachon D.M."/>
            <person name="Roberts A.W."/>
            <person name="Sato Y."/>
            <person name="Scheller H.V."/>
            <person name="Schulz B."/>
            <person name="Schulz C."/>
            <person name="Shakirov E.V."/>
            <person name="Shibagaki N."/>
            <person name="Shinohara N."/>
            <person name="Shippen D.E."/>
            <person name="Soerensen I."/>
            <person name="Sotooka R."/>
            <person name="Sugimoto N."/>
            <person name="Sugita M."/>
            <person name="Sumikawa N."/>
            <person name="Tanurdzic M."/>
            <person name="Theissen G."/>
            <person name="Ulvskov P."/>
            <person name="Wakazuki S."/>
            <person name="Weng J.K."/>
            <person name="Willats W.W."/>
            <person name="Wipf D."/>
            <person name="Wolf P.G."/>
            <person name="Yang L."/>
            <person name="Zimmer A.D."/>
            <person name="Zhu Q."/>
            <person name="Mitros T."/>
            <person name="Hellsten U."/>
            <person name="Loque D."/>
            <person name="Otillar R."/>
            <person name="Salamov A."/>
            <person name="Schmutz J."/>
            <person name="Shapiro H."/>
            <person name="Lindquist E."/>
            <person name="Lucas S."/>
            <person name="Rokhsar D."/>
            <person name="Grigoriev I.V."/>
        </authorList>
    </citation>
    <scope>NUCLEOTIDE SEQUENCE [LARGE SCALE GENOMIC DNA]</scope>
</reference>
<keyword evidence="1" id="KW-0863">Zinc-finger</keyword>
<dbReference type="Gramene" id="EFJ38543">
    <property type="protein sequence ID" value="EFJ38543"/>
    <property type="gene ID" value="SELMODRAFT_437462"/>
</dbReference>
<keyword evidence="2" id="KW-0175">Coiled coil</keyword>
<evidence type="ECO:0000313" key="5">
    <source>
        <dbReference type="EMBL" id="EFJ38543.1"/>
    </source>
</evidence>
<dbReference type="SUPFAM" id="SSF57850">
    <property type="entry name" value="RING/U-box"/>
    <property type="match status" value="1"/>
</dbReference>
<dbReference type="FunCoup" id="D8QR14">
    <property type="interactions" value="1174"/>
</dbReference>
<dbReference type="AlphaFoldDB" id="D8QR14"/>
<dbReference type="GO" id="GO:0008270">
    <property type="term" value="F:zinc ion binding"/>
    <property type="evidence" value="ECO:0007669"/>
    <property type="project" value="UniProtKB-KW"/>
</dbReference>
<feature type="compositionally biased region" description="Basic and acidic residues" evidence="3">
    <location>
        <begin position="34"/>
        <end position="47"/>
    </location>
</feature>
<keyword evidence="6" id="KW-1185">Reference proteome</keyword>
<evidence type="ECO:0000259" key="4">
    <source>
        <dbReference type="PROSITE" id="PS50089"/>
    </source>
</evidence>
<dbReference type="OrthoDB" id="1711136at2759"/>
<protein>
    <recommendedName>
        <fullName evidence="4">RING-type domain-containing protein</fullName>
    </recommendedName>
</protein>
<dbReference type="HOGENOM" id="CLU_012143_1_0_1"/>
<feature type="domain" description="RING-type" evidence="4">
    <location>
        <begin position="550"/>
        <end position="590"/>
    </location>
</feature>
<accession>D8QR14</accession>
<dbReference type="STRING" id="88036.D8QR14"/>
<dbReference type="InterPro" id="IPR046934">
    <property type="entry name" value="PIR2-like"/>
</dbReference>
<dbReference type="InterPro" id="IPR001841">
    <property type="entry name" value="Znf_RING"/>
</dbReference>
<evidence type="ECO:0000313" key="6">
    <source>
        <dbReference type="Proteomes" id="UP000001514"/>
    </source>
</evidence>
<dbReference type="PROSITE" id="PS50089">
    <property type="entry name" value="ZF_RING_2"/>
    <property type="match status" value="1"/>
</dbReference>
<dbReference type="CDD" id="cd23128">
    <property type="entry name" value="RING-HC_MIP1-like"/>
    <property type="match status" value="1"/>
</dbReference>
<dbReference type="PANTHER" id="PTHR46405:SF3">
    <property type="entry name" value="RING_U-BOX SUPERFAMILY PROTEIN"/>
    <property type="match status" value="1"/>
</dbReference>
<dbReference type="eggNOG" id="ENOG502QVIE">
    <property type="taxonomic scope" value="Eukaryota"/>
</dbReference>
<dbReference type="KEGG" id="smo:SELMODRAFT_437462"/>
<proteinExistence type="predicted"/>
<feature type="region of interest" description="Disordered" evidence="3">
    <location>
        <begin position="444"/>
        <end position="466"/>
    </location>
</feature>
<dbReference type="EMBL" id="GL377565">
    <property type="protein sequence ID" value="EFJ38543.1"/>
    <property type="molecule type" value="Genomic_DNA"/>
</dbReference>
<keyword evidence="1" id="KW-0862">Zinc</keyword>
<evidence type="ECO:0000256" key="1">
    <source>
        <dbReference type="PROSITE-ProRule" id="PRU00175"/>
    </source>
</evidence>
<dbReference type="InterPro" id="IPR013083">
    <property type="entry name" value="Znf_RING/FYVE/PHD"/>
</dbReference>
<sequence>MSSSSGIACSCDAIPGEKSKGKWKLGENGTRLRKRDDRSRELEDRSGGGEAGGISRGVDGVSWCQYRESSDWGEYTEAQLENLVLESIKVTIETGVRKLVAMGYSTEEATDAIVTSGNYVRFSATIEIAEGHLKKGGGGGGRKKVPAGEFTVEEFERLALAKMIGAVRSDRPSLSRPDALWCLLVSDLDVVAAIKDLESIDNALSSSSSYPASPHLSSTPQRPTCDFSSDDEDELDMNEELRTECLSACTELSLALTADPKYLKLKPVTSESDIPRGIDVVNRLFESLDSKSKAIKELEEKVTDLDRQLEERTEWARAKVLQAAQRLSKDINELKKLRAEREEAFRASESNTKKYLELESSFQKLTSQLDQAKVGFQKVEAVNAELRAELEATKLSASESFESSVKASKQERKLLKTAQNWEKQRAKLQEELSTERRKLSKLQEQMAQTKEIQHQAEDRSRQDKKAKDEALFRLEAEKLAREKAEAAAKQRVERIQRKSEADLRAHRDEIHKLEQEVCKLKFGASELSLLDLSEQDAMPMAWGVRRDRECVMCLCEEISVVFLPCAHQVVCVKCNDLHERKGMAECPSCRTRIQQRVRVYNGAN</sequence>
<dbReference type="Pfam" id="PF13920">
    <property type="entry name" value="zf-C3HC4_3"/>
    <property type="match status" value="1"/>
</dbReference>
<evidence type="ECO:0000256" key="2">
    <source>
        <dbReference type="SAM" id="Coils"/>
    </source>
</evidence>
<feature type="region of interest" description="Disordered" evidence="3">
    <location>
        <begin position="206"/>
        <end position="234"/>
    </location>
</feature>
<dbReference type="PANTHER" id="PTHR46405">
    <property type="entry name" value="OS05G0141500 PROTEIN"/>
    <property type="match status" value="1"/>
</dbReference>
<dbReference type="Proteomes" id="UP000001514">
    <property type="component" value="Unassembled WGS sequence"/>
</dbReference>
<keyword evidence="1" id="KW-0479">Metal-binding</keyword>
<name>D8QR14_SELML</name>
<feature type="coiled-coil region" evidence="2">
    <location>
        <begin position="281"/>
        <end position="347"/>
    </location>
</feature>
<organism evidence="6">
    <name type="scientific">Selaginella moellendorffii</name>
    <name type="common">Spikemoss</name>
    <dbReference type="NCBI Taxonomy" id="88036"/>
    <lineage>
        <taxon>Eukaryota</taxon>
        <taxon>Viridiplantae</taxon>
        <taxon>Streptophyta</taxon>
        <taxon>Embryophyta</taxon>
        <taxon>Tracheophyta</taxon>
        <taxon>Lycopodiopsida</taxon>
        <taxon>Selaginellales</taxon>
        <taxon>Selaginellaceae</taxon>
        <taxon>Selaginella</taxon>
    </lineage>
</organism>
<evidence type="ECO:0000256" key="3">
    <source>
        <dbReference type="SAM" id="MobiDB-lite"/>
    </source>
</evidence>
<dbReference type="Gene3D" id="3.30.40.10">
    <property type="entry name" value="Zinc/RING finger domain, C3HC4 (zinc finger)"/>
    <property type="match status" value="1"/>
</dbReference>
<feature type="compositionally biased region" description="Basic and acidic residues" evidence="3">
    <location>
        <begin position="451"/>
        <end position="466"/>
    </location>
</feature>